<protein>
    <submittedName>
        <fullName evidence="2">Uncharacterized protein</fullName>
    </submittedName>
</protein>
<proteinExistence type="predicted"/>
<organism evidence="2 3">
    <name type="scientific">Cnephaeus nilssonii</name>
    <name type="common">Northern bat</name>
    <name type="synonym">Eptesicus nilssonii</name>
    <dbReference type="NCBI Taxonomy" id="3371016"/>
    <lineage>
        <taxon>Eukaryota</taxon>
        <taxon>Metazoa</taxon>
        <taxon>Chordata</taxon>
        <taxon>Craniata</taxon>
        <taxon>Vertebrata</taxon>
        <taxon>Euteleostomi</taxon>
        <taxon>Mammalia</taxon>
        <taxon>Eutheria</taxon>
        <taxon>Laurasiatheria</taxon>
        <taxon>Chiroptera</taxon>
        <taxon>Yangochiroptera</taxon>
        <taxon>Vespertilionidae</taxon>
        <taxon>Cnephaeus</taxon>
    </lineage>
</organism>
<evidence type="ECO:0000313" key="2">
    <source>
        <dbReference type="EMBL" id="KAK1328139.1"/>
    </source>
</evidence>
<dbReference type="AlphaFoldDB" id="A0AA40LDI2"/>
<feature type="region of interest" description="Disordered" evidence="1">
    <location>
        <begin position="262"/>
        <end position="281"/>
    </location>
</feature>
<gene>
    <name evidence="2" type="ORF">QTO34_012562</name>
</gene>
<accession>A0AA40LDI2</accession>
<feature type="region of interest" description="Disordered" evidence="1">
    <location>
        <begin position="190"/>
        <end position="212"/>
    </location>
</feature>
<evidence type="ECO:0000256" key="1">
    <source>
        <dbReference type="SAM" id="MobiDB-lite"/>
    </source>
</evidence>
<name>A0AA40LDI2_CNENI</name>
<dbReference type="EMBL" id="JAULJE010000024">
    <property type="protein sequence ID" value="KAK1328139.1"/>
    <property type="molecule type" value="Genomic_DNA"/>
</dbReference>
<dbReference type="Proteomes" id="UP001177744">
    <property type="component" value="Unassembled WGS sequence"/>
</dbReference>
<keyword evidence="3" id="KW-1185">Reference proteome</keyword>
<reference evidence="2" key="1">
    <citation type="submission" date="2023-06" db="EMBL/GenBank/DDBJ databases">
        <title>Reference genome for the Northern bat (Eptesicus nilssonii), a most northern bat species.</title>
        <authorList>
            <person name="Laine V.N."/>
            <person name="Pulliainen A.T."/>
            <person name="Lilley T.M."/>
        </authorList>
    </citation>
    <scope>NUCLEOTIDE SEQUENCE</scope>
    <source>
        <strain evidence="2">BLF_Eptnil</strain>
        <tissue evidence="2">Kidney</tissue>
    </source>
</reference>
<evidence type="ECO:0000313" key="3">
    <source>
        <dbReference type="Proteomes" id="UP001177744"/>
    </source>
</evidence>
<sequence length="281" mass="29389">MVAECKAPKAGMSVTLACLVTGSRLSHLAQRDRGAARKGRCDWEFHAEGHLPLLPNRRLEAWLTRLQRQSHIQDLPVASVLGNPGPLRDPRATSLRETHPGPHHCQRPRTRILQRLPWPGTTWLLPAAATAPSSLSVRVLATPGAHGSCRGGLLAPVRGGGLLAPGAAPHLAGRPAPGGRFLVCHRGAHSRAGNQRVPHLERPAGPGRPRHPAGHLHVRGQAPASGGCSTPAGAWTLQAPGGWDGHAGPGHEQDTIQAAQCSPANLSGPAPLGPPEHGRGL</sequence>
<comment type="caution">
    <text evidence="2">The sequence shown here is derived from an EMBL/GenBank/DDBJ whole genome shotgun (WGS) entry which is preliminary data.</text>
</comment>